<proteinExistence type="predicted"/>
<name>A0ACB7G791_MANES</name>
<sequence>MQQPSHQVLALFHFKFRTQAEEEKKSETILQSMAQEFRQETLESGPVSFNVANGELDDDGKPRRTGTMWTASAHIITAIIGSGVLSLAWSIAQLGWIAGVGALLAFSCITYYTSGLLADCYRYPHPVNGGKRNYTYKAAVRAYLGEKKHKACGFVQFILLSGSAIGYTITASISMRAIRESNCYHKGGHGASCKYSSSWYILGLGITEIFVSQIPNFHKLSWLSIIAAIMSFAYAAIGLGLALVKVISGDGGRTTLSGIEVGMNLTTEDKIWRMFRAIGDMAFACAYSPILIEIADTLRSSPPETNVMKKANAIAVITSTTFYMMCGCLGYAAFGNNAPGNMLTGFGFYEPFWLIDLANLCIVVHLLGAYQVLSQPVFNTVELWAKMRWPESKFVSREYPLSIGDKKFNNFSINLLRVGWRTTFVVVVTVLAMALPFFNDILALLGALAYWPMAVYFPVEMHIAQNKIKRRSIRWLGLEILNFVCFLISIGVACSAIQGLNQGLHTYKPFKF</sequence>
<organism evidence="1 2">
    <name type="scientific">Manihot esculenta</name>
    <name type="common">Cassava</name>
    <name type="synonym">Jatropha manihot</name>
    <dbReference type="NCBI Taxonomy" id="3983"/>
    <lineage>
        <taxon>Eukaryota</taxon>
        <taxon>Viridiplantae</taxon>
        <taxon>Streptophyta</taxon>
        <taxon>Embryophyta</taxon>
        <taxon>Tracheophyta</taxon>
        <taxon>Spermatophyta</taxon>
        <taxon>Magnoliopsida</taxon>
        <taxon>eudicotyledons</taxon>
        <taxon>Gunneridae</taxon>
        <taxon>Pentapetalae</taxon>
        <taxon>rosids</taxon>
        <taxon>fabids</taxon>
        <taxon>Malpighiales</taxon>
        <taxon>Euphorbiaceae</taxon>
        <taxon>Crotonoideae</taxon>
        <taxon>Manihoteae</taxon>
        <taxon>Manihot</taxon>
    </lineage>
</organism>
<evidence type="ECO:0000313" key="2">
    <source>
        <dbReference type="Proteomes" id="UP000091857"/>
    </source>
</evidence>
<accession>A0ACB7G791</accession>
<comment type="caution">
    <text evidence="1">The sequence shown here is derived from an EMBL/GenBank/DDBJ whole genome shotgun (WGS) entry which is preliminary data.</text>
</comment>
<reference evidence="2" key="1">
    <citation type="journal article" date="2016" name="Nat. Biotechnol.">
        <title>Sequencing wild and cultivated cassava and related species reveals extensive interspecific hybridization and genetic diversity.</title>
        <authorList>
            <person name="Bredeson J.V."/>
            <person name="Lyons J.B."/>
            <person name="Prochnik S.E."/>
            <person name="Wu G.A."/>
            <person name="Ha C.M."/>
            <person name="Edsinger-Gonzales E."/>
            <person name="Grimwood J."/>
            <person name="Schmutz J."/>
            <person name="Rabbi I.Y."/>
            <person name="Egesi C."/>
            <person name="Nauluvula P."/>
            <person name="Lebot V."/>
            <person name="Ndunguru J."/>
            <person name="Mkamilo G."/>
            <person name="Bart R.S."/>
            <person name="Setter T.L."/>
            <person name="Gleadow R.M."/>
            <person name="Kulakow P."/>
            <person name="Ferguson M.E."/>
            <person name="Rounsley S."/>
            <person name="Rokhsar D.S."/>
        </authorList>
    </citation>
    <scope>NUCLEOTIDE SEQUENCE [LARGE SCALE GENOMIC DNA]</scope>
    <source>
        <strain evidence="2">cv. AM560-2</strain>
    </source>
</reference>
<gene>
    <name evidence="1" type="ORF">MANES_16G073400v8</name>
</gene>
<protein>
    <submittedName>
        <fullName evidence="1">Uncharacterized protein</fullName>
    </submittedName>
</protein>
<dbReference type="EMBL" id="CM004402">
    <property type="protein sequence ID" value="KAG8635896.1"/>
    <property type="molecule type" value="Genomic_DNA"/>
</dbReference>
<dbReference type="Proteomes" id="UP000091857">
    <property type="component" value="Chromosome 16"/>
</dbReference>
<evidence type="ECO:0000313" key="1">
    <source>
        <dbReference type="EMBL" id="KAG8635896.1"/>
    </source>
</evidence>
<keyword evidence="2" id="KW-1185">Reference proteome</keyword>